<organism evidence="1">
    <name type="scientific">Acetobacter pasteurianus</name>
    <name type="common">Acetobacter turbidans</name>
    <dbReference type="NCBI Taxonomy" id="438"/>
    <lineage>
        <taxon>Bacteria</taxon>
        <taxon>Pseudomonadati</taxon>
        <taxon>Pseudomonadota</taxon>
        <taxon>Alphaproteobacteria</taxon>
        <taxon>Acetobacterales</taxon>
        <taxon>Acetobacteraceae</taxon>
        <taxon>Acetobacter</taxon>
    </lineage>
</organism>
<name>I3W091_ACEPA</name>
<dbReference type="RefSeq" id="WP_015062368.1">
    <property type="nucleotide sequence ID" value="NC_019337.1"/>
</dbReference>
<proteinExistence type="predicted"/>
<keyword evidence="1" id="KW-0614">Plasmid</keyword>
<accession>I3W091</accession>
<sequence>MPQFFIVENAGYEGETRIGNPFSTRAAAEKALERTYPAAEVERLHIDILGILPDGQETYDHIG</sequence>
<evidence type="ECO:0000313" key="1">
    <source>
        <dbReference type="EMBL" id="AFK89018.1"/>
    </source>
</evidence>
<dbReference type="EMBL" id="JQ418523">
    <property type="protein sequence ID" value="AFK89018.1"/>
    <property type="molecule type" value="Genomic_DNA"/>
</dbReference>
<geneLocation type="plasmid" evidence="1">
    <name>pAC258-29</name>
</geneLocation>
<protein>
    <submittedName>
        <fullName evidence="1">Uncharacterized protein</fullName>
    </submittedName>
</protein>
<reference evidence="1" key="1">
    <citation type="submission" date="2012-01" db="EMBL/GenBank/DDBJ databases">
        <authorList>
            <person name="Summers A.O."/>
            <person name="Wireman J."/>
        </authorList>
    </citation>
    <scope>NUCLEOTIDE SEQUENCE</scope>
    <source>
        <strain evidence="1">AC2-58</strain>
        <plasmid evidence="1">pAC258-29</plasmid>
    </source>
</reference>
<dbReference type="AlphaFoldDB" id="I3W091"/>